<reference evidence="10" key="1">
    <citation type="submission" date="2023-07" db="EMBL/GenBank/DDBJ databases">
        <title>A draft genome of Kazachstania heterogenica Y-27499.</title>
        <authorList>
            <person name="Donic C."/>
            <person name="Kralova J.S."/>
            <person name="Fidel L."/>
            <person name="Ben-Dor S."/>
            <person name="Jung S."/>
        </authorList>
    </citation>
    <scope>NUCLEOTIDE SEQUENCE [LARGE SCALE GENOMIC DNA]</scope>
    <source>
        <strain evidence="10">Y27499</strain>
    </source>
</reference>
<dbReference type="GO" id="GO:0006357">
    <property type="term" value="P:regulation of transcription by RNA polymerase II"/>
    <property type="evidence" value="ECO:0007669"/>
    <property type="project" value="InterPro"/>
</dbReference>
<evidence type="ECO:0000256" key="6">
    <source>
        <dbReference type="ARBA" id="ARBA00023242"/>
    </source>
</evidence>
<accession>A0AAN8A7P0</accession>
<gene>
    <name evidence="7" type="primary">MED9</name>
    <name evidence="9" type="ORF">RI543_003919</name>
</gene>
<evidence type="ECO:0000256" key="4">
    <source>
        <dbReference type="ARBA" id="ARBA00023159"/>
    </source>
</evidence>
<keyword evidence="10" id="KW-1185">Reference proteome</keyword>
<keyword evidence="3 7" id="KW-0805">Transcription regulation</keyword>
<keyword evidence="4 7" id="KW-0010">Activator</keyword>
<dbReference type="GO" id="GO:0003712">
    <property type="term" value="F:transcription coregulator activity"/>
    <property type="evidence" value="ECO:0007669"/>
    <property type="project" value="InterPro"/>
</dbReference>
<dbReference type="InterPro" id="IPR011425">
    <property type="entry name" value="Med9"/>
</dbReference>
<evidence type="ECO:0000256" key="8">
    <source>
        <dbReference type="SAM" id="Coils"/>
    </source>
</evidence>
<comment type="caution">
    <text evidence="9">The sequence shown here is derived from an EMBL/GenBank/DDBJ whole genome shotgun (WGS) entry which is preliminary data.</text>
</comment>
<sequence length="157" mass="18019">MAYNNQGLQAIQEILCPNNIAQDTEIKHESDNNSITEGSDKDQFTENNTQKIIKATNISSSTTNTEFIPQIFYGLHNIMKNPNISNQLETSTGVIRHKLRSSKQILMEHDDTRILLNKSIPTWENFIQLKERELAMKRNVLKNLSQKIKDMSETTTL</sequence>
<evidence type="ECO:0000256" key="3">
    <source>
        <dbReference type="ARBA" id="ARBA00023015"/>
    </source>
</evidence>
<evidence type="ECO:0000256" key="7">
    <source>
        <dbReference type="RuleBase" id="RU364145"/>
    </source>
</evidence>
<evidence type="ECO:0000256" key="2">
    <source>
        <dbReference type="ARBA" id="ARBA00008089"/>
    </source>
</evidence>
<feature type="coiled-coil region" evidence="8">
    <location>
        <begin position="127"/>
        <end position="154"/>
    </location>
</feature>
<dbReference type="Proteomes" id="UP001306508">
    <property type="component" value="Unassembled WGS sequence"/>
</dbReference>
<evidence type="ECO:0000313" key="9">
    <source>
        <dbReference type="EMBL" id="KAK5778260.1"/>
    </source>
</evidence>
<name>A0AAN8A7P0_9SACH</name>
<comment type="subunit">
    <text evidence="7">Component of the Mediator complex.</text>
</comment>
<evidence type="ECO:0000256" key="1">
    <source>
        <dbReference type="ARBA" id="ARBA00004123"/>
    </source>
</evidence>
<keyword evidence="5 7" id="KW-0804">Transcription</keyword>
<keyword evidence="6 7" id="KW-0539">Nucleus</keyword>
<evidence type="ECO:0000313" key="10">
    <source>
        <dbReference type="Proteomes" id="UP001306508"/>
    </source>
</evidence>
<evidence type="ECO:0000256" key="5">
    <source>
        <dbReference type="ARBA" id="ARBA00023163"/>
    </source>
</evidence>
<dbReference type="AlphaFoldDB" id="A0AAN8A7P0"/>
<organism evidence="9 10">
    <name type="scientific">Arxiozyma heterogenica</name>
    <dbReference type="NCBI Taxonomy" id="278026"/>
    <lineage>
        <taxon>Eukaryota</taxon>
        <taxon>Fungi</taxon>
        <taxon>Dikarya</taxon>
        <taxon>Ascomycota</taxon>
        <taxon>Saccharomycotina</taxon>
        <taxon>Saccharomycetes</taxon>
        <taxon>Saccharomycetales</taxon>
        <taxon>Saccharomycetaceae</taxon>
        <taxon>Arxiozyma</taxon>
    </lineage>
</organism>
<protein>
    <recommendedName>
        <fullName evidence="7">Mediator of RNA polymerase II transcription subunit 9</fullName>
    </recommendedName>
    <alternativeName>
        <fullName evidence="7">Mediator complex subunit 9</fullName>
    </alternativeName>
</protein>
<proteinExistence type="inferred from homology"/>
<comment type="similarity">
    <text evidence="2 7">Belongs to the Mediator complex subunit 9 family.</text>
</comment>
<comment type="subcellular location">
    <subcellularLocation>
        <location evidence="1 7">Nucleus</location>
    </subcellularLocation>
</comment>
<dbReference type="GO" id="GO:0016592">
    <property type="term" value="C:mediator complex"/>
    <property type="evidence" value="ECO:0007669"/>
    <property type="project" value="InterPro"/>
</dbReference>
<comment type="function">
    <text evidence="7">Component of the Mediator complex, a coactivator involved in the regulated transcription of nearly all RNA polymerase II-dependent genes. Mediator functions as a bridge to convey information from gene-specific regulatory proteins to the basal RNA polymerase II transcription machinery. Mediator is recruited to promoters by direct interactions with regulatory proteins and serves as a scaffold for the assembly of a functional preinitiation complex with RNA polymerase II and the general transcription factors.</text>
</comment>
<keyword evidence="8" id="KW-0175">Coiled coil</keyword>
<dbReference type="Pfam" id="PF07544">
    <property type="entry name" value="Med9"/>
    <property type="match status" value="1"/>
</dbReference>
<dbReference type="EMBL" id="JAWIZZ010000053">
    <property type="protein sequence ID" value="KAK5778260.1"/>
    <property type="molecule type" value="Genomic_DNA"/>
</dbReference>